<name>A0A3S3PC54_9SPHI</name>
<dbReference type="SUPFAM" id="SSF47226">
    <property type="entry name" value="Histidine-containing phosphotransfer domain, HPT domain"/>
    <property type="match status" value="1"/>
</dbReference>
<evidence type="ECO:0000313" key="3">
    <source>
        <dbReference type="EMBL" id="RWU08210.1"/>
    </source>
</evidence>
<dbReference type="Pfam" id="PF01627">
    <property type="entry name" value="Hpt"/>
    <property type="match status" value="1"/>
</dbReference>
<evidence type="ECO:0000259" key="2">
    <source>
        <dbReference type="PROSITE" id="PS50894"/>
    </source>
</evidence>
<dbReference type="AlphaFoldDB" id="A0A3S3PC54"/>
<comment type="caution">
    <text evidence="3">The sequence shown here is derived from an EMBL/GenBank/DDBJ whole genome shotgun (WGS) entry which is preliminary data.</text>
</comment>
<organism evidence="3 4">
    <name type="scientific">Pedobacter chitinilyticus</name>
    <dbReference type="NCBI Taxonomy" id="2233776"/>
    <lineage>
        <taxon>Bacteria</taxon>
        <taxon>Pseudomonadati</taxon>
        <taxon>Bacteroidota</taxon>
        <taxon>Sphingobacteriia</taxon>
        <taxon>Sphingobacteriales</taxon>
        <taxon>Sphingobacteriaceae</taxon>
        <taxon>Pedobacter</taxon>
    </lineage>
</organism>
<dbReference type="RefSeq" id="WP_113646736.1">
    <property type="nucleotide sequence ID" value="NZ_QMHN01000002.1"/>
</dbReference>
<dbReference type="GO" id="GO:0000160">
    <property type="term" value="P:phosphorelay signal transduction system"/>
    <property type="evidence" value="ECO:0007669"/>
    <property type="project" value="InterPro"/>
</dbReference>
<dbReference type="OrthoDB" id="982275at2"/>
<dbReference type="PROSITE" id="PS50894">
    <property type="entry name" value="HPT"/>
    <property type="match status" value="1"/>
</dbReference>
<dbReference type="Proteomes" id="UP000284120">
    <property type="component" value="Unassembled WGS sequence"/>
</dbReference>
<dbReference type="EMBL" id="SAYW01000002">
    <property type="protein sequence ID" value="RWU08210.1"/>
    <property type="molecule type" value="Genomic_DNA"/>
</dbReference>
<dbReference type="Gene3D" id="1.20.120.160">
    <property type="entry name" value="HPT domain"/>
    <property type="match status" value="1"/>
</dbReference>
<evidence type="ECO:0000256" key="1">
    <source>
        <dbReference type="PROSITE-ProRule" id="PRU00110"/>
    </source>
</evidence>
<dbReference type="InterPro" id="IPR008207">
    <property type="entry name" value="Sig_transdc_His_kin_Hpt_dom"/>
</dbReference>
<dbReference type="InterPro" id="IPR036641">
    <property type="entry name" value="HPT_dom_sf"/>
</dbReference>
<gene>
    <name evidence="3" type="ORF">DPV69_07460</name>
</gene>
<protein>
    <submittedName>
        <fullName evidence="3">Hpt domain-containing protein</fullName>
    </submittedName>
</protein>
<reference evidence="3 4" key="1">
    <citation type="submission" date="2018-06" db="EMBL/GenBank/DDBJ databases">
        <title>Pedobacter endophyticus sp. nov., an endophytic bacterium isolated from a leaf of Triticum aestivum.</title>
        <authorList>
            <person name="Zhang L."/>
        </authorList>
    </citation>
    <scope>NUCLEOTIDE SEQUENCE [LARGE SCALE GENOMIC DNA]</scope>
    <source>
        <strain evidence="3 4">CM134L-2</strain>
    </source>
</reference>
<accession>A0A3S3PC54</accession>
<keyword evidence="1" id="KW-0597">Phosphoprotein</keyword>
<feature type="domain" description="HPt" evidence="2">
    <location>
        <begin position="23"/>
        <end position="124"/>
    </location>
</feature>
<proteinExistence type="predicted"/>
<feature type="modified residue" description="Phosphohistidine" evidence="1">
    <location>
        <position position="62"/>
    </location>
</feature>
<keyword evidence="4" id="KW-1185">Reference proteome</keyword>
<dbReference type="GO" id="GO:0004672">
    <property type="term" value="F:protein kinase activity"/>
    <property type="evidence" value="ECO:0007669"/>
    <property type="project" value="UniProtKB-ARBA"/>
</dbReference>
<sequence>MINPAKSKEDLDLSYLKEMSGDSAEFMIEMLDTLVEQIPVYLEDLQKAVDAKDWKAASEFAHKVKPTFYYVGREDIRDYVQLIERNAKEGIDVHNIPKVLAEIKEELKIILQQVGKSKAELQKQL</sequence>
<evidence type="ECO:0000313" key="4">
    <source>
        <dbReference type="Proteomes" id="UP000284120"/>
    </source>
</evidence>